<comment type="similarity">
    <text evidence="1">Belongs to the calycin superfamily. Lipocalin family.</text>
</comment>
<evidence type="ECO:0000259" key="3">
    <source>
        <dbReference type="Pfam" id="PF00061"/>
    </source>
</evidence>
<organism evidence="4 5">
    <name type="scientific">Pogona vitticeps</name>
    <name type="common">central bearded dragon</name>
    <dbReference type="NCBI Taxonomy" id="103695"/>
    <lineage>
        <taxon>Eukaryota</taxon>
        <taxon>Metazoa</taxon>
        <taxon>Chordata</taxon>
        <taxon>Craniata</taxon>
        <taxon>Vertebrata</taxon>
        <taxon>Euteleostomi</taxon>
        <taxon>Lepidosauria</taxon>
        <taxon>Squamata</taxon>
        <taxon>Bifurcata</taxon>
        <taxon>Unidentata</taxon>
        <taxon>Episquamata</taxon>
        <taxon>Toxicofera</taxon>
        <taxon>Iguania</taxon>
        <taxon>Acrodonta</taxon>
        <taxon>Agamidae</taxon>
        <taxon>Amphibolurinae</taxon>
        <taxon>Pogona</taxon>
    </lineage>
</organism>
<feature type="chain" id="PRO_5045665694" evidence="2">
    <location>
        <begin position="25"/>
        <end position="174"/>
    </location>
</feature>
<dbReference type="PRINTS" id="PR00179">
    <property type="entry name" value="LIPOCALIN"/>
</dbReference>
<protein>
    <submittedName>
        <fullName evidence="5">Neutrophil gelatinase-associated lipocalin-like</fullName>
    </submittedName>
</protein>
<evidence type="ECO:0000313" key="4">
    <source>
        <dbReference type="Proteomes" id="UP001652642"/>
    </source>
</evidence>
<name>A0ABM5F6S6_9SAUR</name>
<dbReference type="Proteomes" id="UP001652642">
    <property type="component" value="Chromosome Z"/>
</dbReference>
<keyword evidence="4" id="KW-1185">Reference proteome</keyword>
<dbReference type="SUPFAM" id="SSF50814">
    <property type="entry name" value="Lipocalins"/>
    <property type="match status" value="1"/>
</dbReference>
<dbReference type="InterPro" id="IPR012674">
    <property type="entry name" value="Calycin"/>
</dbReference>
<keyword evidence="2" id="KW-0732">Signal</keyword>
<feature type="signal peptide" evidence="2">
    <location>
        <begin position="1"/>
        <end position="24"/>
    </location>
</feature>
<dbReference type="InterPro" id="IPR000566">
    <property type="entry name" value="Lipocln_cytosolic_FA-bd_dom"/>
</dbReference>
<dbReference type="GeneID" id="140702964"/>
<gene>
    <name evidence="5" type="primary">LOC140702964</name>
</gene>
<dbReference type="Gene3D" id="2.40.128.20">
    <property type="match status" value="1"/>
</dbReference>
<reference evidence="5" key="1">
    <citation type="submission" date="2025-08" db="UniProtKB">
        <authorList>
            <consortium name="RefSeq"/>
        </authorList>
    </citation>
    <scope>IDENTIFICATION</scope>
</reference>
<feature type="domain" description="Lipocalin/cytosolic fatty-acid binding" evidence="3">
    <location>
        <begin position="38"/>
        <end position="160"/>
    </location>
</feature>
<dbReference type="PANTHER" id="PTHR11430">
    <property type="entry name" value="LIPOCALIN"/>
    <property type="match status" value="1"/>
</dbReference>
<sequence length="174" mass="19604">MMEAATFPLALGLIHACLAPFITGIPVQPGFRYKKVEGEWQCLAMAVRGAEPAVVASKIKIFPMPRGDLIVGRNIIVRLACSYFQFQYRNAGQPGVFNVFLLGEEPSKIHVVATDYTRYLMLHIQRGRDRALYLFGRELEVSDTTMKKFEHYVRSLGFSGTVEYPLPDEECSLP</sequence>
<accession>A0ABM5F6S6</accession>
<evidence type="ECO:0000313" key="5">
    <source>
        <dbReference type="RefSeq" id="XP_072841107.1"/>
    </source>
</evidence>
<dbReference type="InterPro" id="IPR002345">
    <property type="entry name" value="Lipocalin"/>
</dbReference>
<dbReference type="PANTHER" id="PTHR11430:SF32">
    <property type="entry name" value="CHLOROPLASTIC LIPOCALIN"/>
    <property type="match status" value="1"/>
</dbReference>
<proteinExistence type="inferred from homology"/>
<dbReference type="RefSeq" id="XP_072841107.1">
    <property type="nucleotide sequence ID" value="XM_072985006.1"/>
</dbReference>
<dbReference type="Pfam" id="PF00061">
    <property type="entry name" value="Lipocalin"/>
    <property type="match status" value="1"/>
</dbReference>
<evidence type="ECO:0000256" key="1">
    <source>
        <dbReference type="ARBA" id="ARBA00006889"/>
    </source>
</evidence>
<evidence type="ECO:0000256" key="2">
    <source>
        <dbReference type="SAM" id="SignalP"/>
    </source>
</evidence>